<name>A0A2N9HRE5_FAGSY</name>
<evidence type="ECO:0000256" key="4">
    <source>
        <dbReference type="ARBA" id="ARBA00022776"/>
    </source>
</evidence>
<accession>A0A2N9HRE5</accession>
<evidence type="ECO:0000256" key="8">
    <source>
        <dbReference type="SAM" id="MobiDB-lite"/>
    </source>
</evidence>
<dbReference type="EMBL" id="OIVN01003891">
    <property type="protein sequence ID" value="SPD14231.1"/>
    <property type="molecule type" value="Genomic_DNA"/>
</dbReference>
<dbReference type="GO" id="GO:0005635">
    <property type="term" value="C:nuclear envelope"/>
    <property type="evidence" value="ECO:0007669"/>
    <property type="project" value="TreeGrafter"/>
</dbReference>
<dbReference type="AlphaFoldDB" id="A0A2N9HRE5"/>
<dbReference type="InterPro" id="IPR008672">
    <property type="entry name" value="Mad1"/>
</dbReference>
<reference evidence="9" key="1">
    <citation type="submission" date="2018-02" db="EMBL/GenBank/DDBJ databases">
        <authorList>
            <person name="Cohen D.B."/>
            <person name="Kent A.D."/>
        </authorList>
    </citation>
    <scope>NUCLEOTIDE SEQUENCE</scope>
</reference>
<dbReference type="GO" id="GO:0051315">
    <property type="term" value="P:attachment of mitotic spindle microtubules to kinetochore"/>
    <property type="evidence" value="ECO:0007669"/>
    <property type="project" value="TreeGrafter"/>
</dbReference>
<keyword evidence="4" id="KW-0498">Mitosis</keyword>
<sequence length="221" mass="25597">MIVRTPPTKKPRSEMRPSDSPSAPGSDRRLVIYEDPPSATKLLESSQQHSDHYLCTYQCRQMVKSEFIDALSSAEKQVCDYQSRFEALNENFGKVEAERKKFVDQFLYTEQELAAAKGREQSLQEQLLKEVDDFQERFRKQIQTQSELEVKLHNEMNLRLKAESLVASAEEKASVLERKLSHVSESIEKEKKRLHNEIEHLKRESKLSVSRLSADVSRNNV</sequence>
<evidence type="ECO:0000313" key="9">
    <source>
        <dbReference type="EMBL" id="SPD14231.1"/>
    </source>
</evidence>
<protein>
    <submittedName>
        <fullName evidence="9">Uncharacterized protein</fullName>
    </submittedName>
</protein>
<organism evidence="9">
    <name type="scientific">Fagus sylvatica</name>
    <name type="common">Beechnut</name>
    <dbReference type="NCBI Taxonomy" id="28930"/>
    <lineage>
        <taxon>Eukaryota</taxon>
        <taxon>Viridiplantae</taxon>
        <taxon>Streptophyta</taxon>
        <taxon>Embryophyta</taxon>
        <taxon>Tracheophyta</taxon>
        <taxon>Spermatophyta</taxon>
        <taxon>Magnoliopsida</taxon>
        <taxon>eudicotyledons</taxon>
        <taxon>Gunneridae</taxon>
        <taxon>Pentapetalae</taxon>
        <taxon>rosids</taxon>
        <taxon>fabids</taxon>
        <taxon>Fagales</taxon>
        <taxon>Fagaceae</taxon>
        <taxon>Fagus</taxon>
    </lineage>
</organism>
<keyword evidence="6" id="KW-0131">Cell cycle</keyword>
<dbReference type="GO" id="GO:0072686">
    <property type="term" value="C:mitotic spindle"/>
    <property type="evidence" value="ECO:0007669"/>
    <property type="project" value="TreeGrafter"/>
</dbReference>
<dbReference type="PANTHER" id="PTHR23168">
    <property type="entry name" value="MITOTIC SPINDLE ASSEMBLY CHECKPOINT PROTEIN MAD1 MITOTIC ARREST DEFICIENT-LIKE PROTEIN 1"/>
    <property type="match status" value="1"/>
</dbReference>
<keyword evidence="7" id="KW-0175">Coiled coil</keyword>
<proteinExistence type="inferred from homology"/>
<dbReference type="GO" id="GO:0007094">
    <property type="term" value="P:mitotic spindle assembly checkpoint signaling"/>
    <property type="evidence" value="ECO:0007669"/>
    <property type="project" value="InterPro"/>
</dbReference>
<dbReference type="GO" id="GO:0051301">
    <property type="term" value="P:cell division"/>
    <property type="evidence" value="ECO:0007669"/>
    <property type="project" value="UniProtKB-KW"/>
</dbReference>
<dbReference type="PANTHER" id="PTHR23168:SF0">
    <property type="entry name" value="MITOTIC SPINDLE ASSEMBLY CHECKPOINT PROTEIN MAD1"/>
    <property type="match status" value="1"/>
</dbReference>
<comment type="similarity">
    <text evidence="2">Belongs to the MAD1 family.</text>
</comment>
<evidence type="ECO:0000256" key="1">
    <source>
        <dbReference type="ARBA" id="ARBA00004123"/>
    </source>
</evidence>
<keyword evidence="5" id="KW-0539">Nucleus</keyword>
<comment type="subcellular location">
    <subcellularLocation>
        <location evidence="1">Nucleus</location>
    </subcellularLocation>
</comment>
<evidence type="ECO:0000256" key="2">
    <source>
        <dbReference type="ARBA" id="ARBA00008029"/>
    </source>
</evidence>
<evidence type="ECO:0000256" key="3">
    <source>
        <dbReference type="ARBA" id="ARBA00022618"/>
    </source>
</evidence>
<evidence type="ECO:0000256" key="5">
    <source>
        <dbReference type="ARBA" id="ARBA00023242"/>
    </source>
</evidence>
<keyword evidence="3" id="KW-0132">Cell division</keyword>
<gene>
    <name evidence="9" type="ORF">FSB_LOCUS42113</name>
</gene>
<feature type="coiled-coil region" evidence="7">
    <location>
        <begin position="159"/>
        <end position="204"/>
    </location>
</feature>
<dbReference type="GO" id="GO:0000776">
    <property type="term" value="C:kinetochore"/>
    <property type="evidence" value="ECO:0007669"/>
    <property type="project" value="TreeGrafter"/>
</dbReference>
<evidence type="ECO:0000256" key="6">
    <source>
        <dbReference type="ARBA" id="ARBA00023306"/>
    </source>
</evidence>
<evidence type="ECO:0000256" key="7">
    <source>
        <dbReference type="SAM" id="Coils"/>
    </source>
</evidence>
<feature type="region of interest" description="Disordered" evidence="8">
    <location>
        <begin position="1"/>
        <end position="37"/>
    </location>
</feature>